<dbReference type="CDD" id="cd14014">
    <property type="entry name" value="STKc_PknB_like"/>
    <property type="match status" value="1"/>
</dbReference>
<dbReference type="AlphaFoldDB" id="A0A160F6A7"/>
<reference evidence="8 9" key="1">
    <citation type="journal article" date="2006" name="Syst. Appl. Microbiol.">
        <title>Anoxybacillus amylolyticus sp. nov., a thermophilic amylase producing bacterium isolated from Mount Rittmann (Antarctica).</title>
        <authorList>
            <person name="Poli A."/>
            <person name="Esposito E."/>
            <person name="Lama L."/>
            <person name="Orlando P."/>
            <person name="Nicolaus G."/>
            <person name="de Appolonia F."/>
            <person name="Gambacorta A."/>
            <person name="Nicolaus B."/>
        </authorList>
    </citation>
    <scope>NUCLEOTIDE SEQUENCE [LARGE SCALE GENOMIC DNA]</scope>
    <source>
        <strain evidence="8 9">DSM 15939</strain>
    </source>
</reference>
<keyword evidence="8" id="KW-0808">Transferase</keyword>
<dbReference type="PROSITE" id="PS50005">
    <property type="entry name" value="TPR"/>
    <property type="match status" value="1"/>
</dbReference>
<evidence type="ECO:0000256" key="1">
    <source>
        <dbReference type="ARBA" id="ARBA00022737"/>
    </source>
</evidence>
<evidence type="ECO:0000313" key="9">
    <source>
        <dbReference type="Proteomes" id="UP000076865"/>
    </source>
</evidence>
<evidence type="ECO:0000256" key="6">
    <source>
        <dbReference type="PROSITE-ProRule" id="PRU10141"/>
    </source>
</evidence>
<dbReference type="KEGG" id="aamy:GFC30_2039"/>
<dbReference type="EMBL" id="CP015438">
    <property type="protein sequence ID" value="ANB61622.1"/>
    <property type="molecule type" value="Genomic_DNA"/>
</dbReference>
<keyword evidence="1" id="KW-0677">Repeat</keyword>
<dbReference type="Pfam" id="PF00069">
    <property type="entry name" value="Pkinase"/>
    <property type="match status" value="1"/>
</dbReference>
<evidence type="ECO:0000259" key="7">
    <source>
        <dbReference type="PROSITE" id="PS50011"/>
    </source>
</evidence>
<dbReference type="SUPFAM" id="SSF56112">
    <property type="entry name" value="Protein kinase-like (PK-like)"/>
    <property type="match status" value="1"/>
</dbReference>
<protein>
    <submittedName>
        <fullName evidence="8">Tyrosine kinase family protein</fullName>
    </submittedName>
</protein>
<proteinExistence type="predicted"/>
<keyword evidence="3 5" id="KW-0802">TPR repeat</keyword>
<dbReference type="Pfam" id="PF14559">
    <property type="entry name" value="TPR_19"/>
    <property type="match status" value="1"/>
</dbReference>
<dbReference type="Gene3D" id="3.30.200.20">
    <property type="entry name" value="Phosphorylase Kinase, domain 1"/>
    <property type="match status" value="1"/>
</dbReference>
<evidence type="ECO:0000256" key="5">
    <source>
        <dbReference type="PROSITE-ProRule" id="PRU00339"/>
    </source>
</evidence>
<dbReference type="InterPro" id="IPR011009">
    <property type="entry name" value="Kinase-like_dom_sf"/>
</dbReference>
<feature type="binding site" evidence="6">
    <location>
        <position position="49"/>
    </location>
    <ligand>
        <name>ATP</name>
        <dbReference type="ChEBI" id="CHEBI:30616"/>
    </ligand>
</feature>
<dbReference type="Gene3D" id="1.25.40.10">
    <property type="entry name" value="Tetratricopeptide repeat domain"/>
    <property type="match status" value="1"/>
</dbReference>
<gene>
    <name evidence="8" type="ORF">GFC30_2039</name>
</gene>
<dbReference type="PROSITE" id="PS50011">
    <property type="entry name" value="PROTEIN_KINASE_DOM"/>
    <property type="match status" value="1"/>
</dbReference>
<evidence type="ECO:0000256" key="2">
    <source>
        <dbReference type="ARBA" id="ARBA00022741"/>
    </source>
</evidence>
<evidence type="ECO:0000256" key="3">
    <source>
        <dbReference type="ARBA" id="ARBA00022803"/>
    </source>
</evidence>
<keyword evidence="8" id="KW-0418">Kinase</keyword>
<dbReference type="InterPro" id="IPR011990">
    <property type="entry name" value="TPR-like_helical_dom_sf"/>
</dbReference>
<evidence type="ECO:0000313" key="8">
    <source>
        <dbReference type="EMBL" id="ANB61622.1"/>
    </source>
</evidence>
<dbReference type="InterPro" id="IPR000719">
    <property type="entry name" value="Prot_kinase_dom"/>
</dbReference>
<dbReference type="SUPFAM" id="SSF48452">
    <property type="entry name" value="TPR-like"/>
    <property type="match status" value="1"/>
</dbReference>
<keyword evidence="9" id="KW-1185">Reference proteome</keyword>
<accession>A0A160F6A7</accession>
<dbReference type="Proteomes" id="UP000076865">
    <property type="component" value="Chromosome"/>
</dbReference>
<keyword evidence="4 6" id="KW-0067">ATP-binding</keyword>
<dbReference type="PROSITE" id="PS00108">
    <property type="entry name" value="PROTEIN_KINASE_ST"/>
    <property type="match status" value="1"/>
</dbReference>
<dbReference type="RefSeq" id="WP_066324946.1">
    <property type="nucleotide sequence ID" value="NZ_CP015438.1"/>
</dbReference>
<dbReference type="InterPro" id="IPR017441">
    <property type="entry name" value="Protein_kinase_ATP_BS"/>
</dbReference>
<dbReference type="InterPro" id="IPR008271">
    <property type="entry name" value="Ser/Thr_kinase_AS"/>
</dbReference>
<dbReference type="InterPro" id="IPR019734">
    <property type="entry name" value="TPR_rpt"/>
</dbReference>
<dbReference type="Gene3D" id="1.10.510.10">
    <property type="entry name" value="Transferase(Phosphotransferase) domain 1"/>
    <property type="match status" value="1"/>
</dbReference>
<dbReference type="SMART" id="SM00220">
    <property type="entry name" value="S_TKc"/>
    <property type="match status" value="1"/>
</dbReference>
<feature type="repeat" description="TPR" evidence="5">
    <location>
        <begin position="435"/>
        <end position="468"/>
    </location>
</feature>
<dbReference type="Pfam" id="PF07719">
    <property type="entry name" value="TPR_2"/>
    <property type="match status" value="1"/>
</dbReference>
<dbReference type="SMART" id="SM00028">
    <property type="entry name" value="TPR"/>
    <property type="match status" value="2"/>
</dbReference>
<dbReference type="InterPro" id="IPR013105">
    <property type="entry name" value="TPR_2"/>
</dbReference>
<organism evidence="8 9">
    <name type="scientific">Anoxybacteroides amylolyticum</name>
    <dbReference type="NCBI Taxonomy" id="294699"/>
    <lineage>
        <taxon>Bacteria</taxon>
        <taxon>Bacillati</taxon>
        <taxon>Bacillota</taxon>
        <taxon>Bacilli</taxon>
        <taxon>Bacillales</taxon>
        <taxon>Anoxybacillaceae</taxon>
        <taxon>Anoxybacteroides</taxon>
    </lineage>
</organism>
<dbReference type="GO" id="GO:0005524">
    <property type="term" value="F:ATP binding"/>
    <property type="evidence" value="ECO:0007669"/>
    <property type="project" value="UniProtKB-UniRule"/>
</dbReference>
<evidence type="ECO:0000256" key="4">
    <source>
        <dbReference type="ARBA" id="ARBA00022840"/>
    </source>
</evidence>
<sequence length="482" mass="55965">MVRKRYSIQLKKGMNIGDKYILQEMIGEGSYGYVWKALRCKDEEIVALKIPKSQERGDAALVEGERFIGVSHENIINIYWMGRVDGYFVIEMELFDGKPLSQELSEEGINHPRTFQKMFDIFDQVLNGVEFMHSLRIAHGDIKPDNILINEATVKLTDFGTSRLIEDIFVKTIDGAGTFAYIAPEVLHSQTRYLNSDIYSLGVLLYQLLTGKTPHDTYFNVIHNVPFPKPRELNDSITPSMEKVIMKALERNPEIRYQSVTDFRAEFKKAVDEHFKQQQGEKFIPRATLANKQDPLELAILNCKLKKFTLAEKILVTEITNGSTVPEVVLQLAYVYYKTGRLFESLRKIEEIERTTIEDTRQESFTTAVKSLKAKIFLAMKKYEEALHLYEELHQKEPKNLDYRYKLAVCYGVCGQGEKTIQLLEQLNQETPGIWVVVKKLGQAYEQKKDYERARAYFKYALKLRPDDEYVKQRLTAYDYYL</sequence>
<dbReference type="PROSITE" id="PS00107">
    <property type="entry name" value="PROTEIN_KINASE_ATP"/>
    <property type="match status" value="1"/>
</dbReference>
<name>A0A160F6A7_9BACL</name>
<feature type="domain" description="Protein kinase" evidence="7">
    <location>
        <begin position="20"/>
        <end position="268"/>
    </location>
</feature>
<dbReference type="PATRIC" id="fig|294699.3.peg.2097"/>
<dbReference type="PANTHER" id="PTHR44167:SF24">
    <property type="entry name" value="SERINE_THREONINE-PROTEIN KINASE CHK2"/>
    <property type="match status" value="1"/>
</dbReference>
<dbReference type="GO" id="GO:0004672">
    <property type="term" value="F:protein kinase activity"/>
    <property type="evidence" value="ECO:0007669"/>
    <property type="project" value="InterPro"/>
</dbReference>
<dbReference type="PANTHER" id="PTHR44167">
    <property type="entry name" value="OVARIAN-SPECIFIC SERINE/THREONINE-PROTEIN KINASE LOK-RELATED"/>
    <property type="match status" value="1"/>
</dbReference>
<keyword evidence="2 6" id="KW-0547">Nucleotide-binding</keyword>